<dbReference type="InterPro" id="IPR011006">
    <property type="entry name" value="CheY-like_superfamily"/>
</dbReference>
<protein>
    <recommendedName>
        <fullName evidence="3">Response regulatory domain-containing protein</fullName>
    </recommendedName>
</protein>
<accession>A0A2U3QDL3</accession>
<sequence>MAISSLAADLLSIPSGMFLSDMKDILIIAEDGFSRVCQALLECEGYHPKSVSDAQALCPEWHSKKVGLIIANYPFKESFVDELKRKNAFVLILTDHISGDLIETLEILPNSFCMVKPLDYQKFKGVVREAMEGNFSDRGGYCIV</sequence>
<evidence type="ECO:0000313" key="1">
    <source>
        <dbReference type="EMBL" id="SPP99494.1"/>
    </source>
</evidence>
<dbReference type="Proteomes" id="UP000245125">
    <property type="component" value="Unassembled WGS sequence"/>
</dbReference>
<dbReference type="AlphaFoldDB" id="A0A2U3QDL3"/>
<evidence type="ECO:0000313" key="2">
    <source>
        <dbReference type="Proteomes" id="UP000245125"/>
    </source>
</evidence>
<evidence type="ECO:0008006" key="3">
    <source>
        <dbReference type="Google" id="ProtNLM"/>
    </source>
</evidence>
<organism evidence="1 2">
    <name type="scientific">Candidatus Sulfobium mesophilum</name>
    <dbReference type="NCBI Taxonomy" id="2016548"/>
    <lineage>
        <taxon>Bacteria</taxon>
        <taxon>Pseudomonadati</taxon>
        <taxon>Nitrospirota</taxon>
        <taxon>Nitrospiria</taxon>
        <taxon>Nitrospirales</taxon>
        <taxon>Nitrospiraceae</taxon>
        <taxon>Candidatus Sulfobium</taxon>
    </lineage>
</organism>
<dbReference type="SUPFAM" id="SSF52172">
    <property type="entry name" value="CheY-like"/>
    <property type="match status" value="1"/>
</dbReference>
<reference evidence="2" key="1">
    <citation type="submission" date="2018-03" db="EMBL/GenBank/DDBJ databases">
        <authorList>
            <person name="Zecchin S."/>
        </authorList>
    </citation>
    <scope>NUCLEOTIDE SEQUENCE [LARGE SCALE GENOMIC DNA]</scope>
</reference>
<keyword evidence="2" id="KW-1185">Reference proteome</keyword>
<gene>
    <name evidence="1" type="ORF">NBG4_10028</name>
</gene>
<name>A0A2U3QDL3_9BACT</name>
<dbReference type="EMBL" id="OUUY01000001">
    <property type="protein sequence ID" value="SPP99494.1"/>
    <property type="molecule type" value="Genomic_DNA"/>
</dbReference>
<proteinExistence type="predicted"/>